<proteinExistence type="predicted"/>
<evidence type="ECO:0000313" key="1">
    <source>
        <dbReference type="EMBL" id="GAA0544864.1"/>
    </source>
</evidence>
<name>A0ABN1DIZ8_9GAMM</name>
<dbReference type="RefSeq" id="WP_226766067.1">
    <property type="nucleotide sequence ID" value="NZ_BAAAEO010000002.1"/>
</dbReference>
<sequence length="82" mass="8486">MNTTKLTAHPFAQLASTDVEQVSGGYLKGEIKQVTLRIPEDGISDLRSEGGAFTAAVGEDGNGPVQTTMAVGEEGGDFPATF</sequence>
<accession>A0ABN1DIZ8</accession>
<keyword evidence="2" id="KW-1185">Reference proteome</keyword>
<gene>
    <name evidence="1" type="ORF">GCM10009098_10500</name>
</gene>
<comment type="caution">
    <text evidence="1">The sequence shown here is derived from an EMBL/GenBank/DDBJ whole genome shotgun (WGS) entry which is preliminary data.</text>
</comment>
<organism evidence="1 2">
    <name type="scientific">Rheinheimera aquimaris</name>
    <dbReference type="NCBI Taxonomy" id="412437"/>
    <lineage>
        <taxon>Bacteria</taxon>
        <taxon>Pseudomonadati</taxon>
        <taxon>Pseudomonadota</taxon>
        <taxon>Gammaproteobacteria</taxon>
        <taxon>Chromatiales</taxon>
        <taxon>Chromatiaceae</taxon>
        <taxon>Rheinheimera</taxon>
    </lineage>
</organism>
<dbReference type="Proteomes" id="UP001501169">
    <property type="component" value="Unassembled WGS sequence"/>
</dbReference>
<reference evidence="1 2" key="1">
    <citation type="journal article" date="2019" name="Int. J. Syst. Evol. Microbiol.">
        <title>The Global Catalogue of Microorganisms (GCM) 10K type strain sequencing project: providing services to taxonomists for standard genome sequencing and annotation.</title>
        <authorList>
            <consortium name="The Broad Institute Genomics Platform"/>
            <consortium name="The Broad Institute Genome Sequencing Center for Infectious Disease"/>
            <person name="Wu L."/>
            <person name="Ma J."/>
        </authorList>
    </citation>
    <scope>NUCLEOTIDE SEQUENCE [LARGE SCALE GENOMIC DNA]</scope>
    <source>
        <strain evidence="1 2">JCM 14331</strain>
    </source>
</reference>
<evidence type="ECO:0000313" key="2">
    <source>
        <dbReference type="Proteomes" id="UP001501169"/>
    </source>
</evidence>
<protein>
    <submittedName>
        <fullName evidence="1">Uncharacterized protein</fullName>
    </submittedName>
</protein>
<dbReference type="EMBL" id="BAAAEO010000002">
    <property type="protein sequence ID" value="GAA0544864.1"/>
    <property type="molecule type" value="Genomic_DNA"/>
</dbReference>